<comment type="caution">
    <text evidence="2">The sequence shown here is derived from an EMBL/GenBank/DDBJ whole genome shotgun (WGS) entry which is preliminary data.</text>
</comment>
<proteinExistence type="predicted"/>
<protein>
    <recommendedName>
        <fullName evidence="1">Helix-turn-helix domain-containing protein</fullName>
    </recommendedName>
</protein>
<dbReference type="GO" id="GO:0003677">
    <property type="term" value="F:DNA binding"/>
    <property type="evidence" value="ECO:0007669"/>
    <property type="project" value="InterPro"/>
</dbReference>
<evidence type="ECO:0000313" key="2">
    <source>
        <dbReference type="EMBL" id="GGJ88821.1"/>
    </source>
</evidence>
<organism evidence="2 3">
    <name type="scientific">Pilimelia anulata</name>
    <dbReference type="NCBI Taxonomy" id="53371"/>
    <lineage>
        <taxon>Bacteria</taxon>
        <taxon>Bacillati</taxon>
        <taxon>Actinomycetota</taxon>
        <taxon>Actinomycetes</taxon>
        <taxon>Micromonosporales</taxon>
        <taxon>Micromonosporaceae</taxon>
        <taxon>Pilimelia</taxon>
    </lineage>
</organism>
<name>A0A8J3B8V2_9ACTN</name>
<evidence type="ECO:0000259" key="1">
    <source>
        <dbReference type="Pfam" id="PF12728"/>
    </source>
</evidence>
<dbReference type="SUPFAM" id="SSF46955">
    <property type="entry name" value="Putative DNA-binding domain"/>
    <property type="match status" value="1"/>
</dbReference>
<evidence type="ECO:0000313" key="3">
    <source>
        <dbReference type="Proteomes" id="UP000649739"/>
    </source>
</evidence>
<dbReference type="InterPro" id="IPR041657">
    <property type="entry name" value="HTH_17"/>
</dbReference>
<sequence length="78" mass="9155">MSTTPTDVDLLDVDQAAKRLGTKPRFVRRLISERRIRFYRVGKFVRFHPDDLSAYIRQGQVDPIRPVARHQRGTTIYV</sequence>
<gene>
    <name evidence="2" type="ORF">GCM10010123_18040</name>
</gene>
<reference evidence="2" key="1">
    <citation type="journal article" date="2014" name="Int. J. Syst. Evol. Microbiol.">
        <title>Complete genome sequence of Corynebacterium casei LMG S-19264T (=DSM 44701T), isolated from a smear-ripened cheese.</title>
        <authorList>
            <consortium name="US DOE Joint Genome Institute (JGI-PGF)"/>
            <person name="Walter F."/>
            <person name="Albersmeier A."/>
            <person name="Kalinowski J."/>
            <person name="Ruckert C."/>
        </authorList>
    </citation>
    <scope>NUCLEOTIDE SEQUENCE</scope>
    <source>
        <strain evidence="2">JCM 3090</strain>
    </source>
</reference>
<accession>A0A8J3B8V2</accession>
<dbReference type="RefSeq" id="WP_189169612.1">
    <property type="nucleotide sequence ID" value="NZ_BMQB01000003.1"/>
</dbReference>
<dbReference type="AlphaFoldDB" id="A0A8J3B8V2"/>
<reference evidence="2" key="2">
    <citation type="submission" date="2020-09" db="EMBL/GenBank/DDBJ databases">
        <authorList>
            <person name="Sun Q."/>
            <person name="Ohkuma M."/>
        </authorList>
    </citation>
    <scope>NUCLEOTIDE SEQUENCE</scope>
    <source>
        <strain evidence="2">JCM 3090</strain>
    </source>
</reference>
<dbReference type="InterPro" id="IPR009061">
    <property type="entry name" value="DNA-bd_dom_put_sf"/>
</dbReference>
<keyword evidence="3" id="KW-1185">Reference proteome</keyword>
<feature type="domain" description="Helix-turn-helix" evidence="1">
    <location>
        <begin position="10"/>
        <end position="59"/>
    </location>
</feature>
<dbReference type="Pfam" id="PF12728">
    <property type="entry name" value="HTH_17"/>
    <property type="match status" value="1"/>
</dbReference>
<dbReference type="NCBIfam" id="TIGR01764">
    <property type="entry name" value="excise"/>
    <property type="match status" value="1"/>
</dbReference>
<dbReference type="InterPro" id="IPR010093">
    <property type="entry name" value="SinI_DNA-bd"/>
</dbReference>
<dbReference type="Proteomes" id="UP000649739">
    <property type="component" value="Unassembled WGS sequence"/>
</dbReference>
<dbReference type="EMBL" id="BMQB01000003">
    <property type="protein sequence ID" value="GGJ88821.1"/>
    <property type="molecule type" value="Genomic_DNA"/>
</dbReference>